<keyword evidence="4 6" id="KW-1133">Transmembrane helix</keyword>
<comment type="caution">
    <text evidence="8">The sequence shown here is derived from an EMBL/GenBank/DDBJ whole genome shotgun (WGS) entry which is preliminary data.</text>
</comment>
<keyword evidence="2" id="KW-1003">Cell membrane</keyword>
<dbReference type="InterPro" id="IPR027379">
    <property type="entry name" value="CLS_N"/>
</dbReference>
<dbReference type="EMBL" id="LVYD01000013">
    <property type="protein sequence ID" value="OQP65944.1"/>
    <property type="molecule type" value="Genomic_DNA"/>
</dbReference>
<dbReference type="Gene3D" id="1.25.40.10">
    <property type="entry name" value="Tetratricopeptide repeat domain"/>
    <property type="match status" value="1"/>
</dbReference>
<evidence type="ECO:0000256" key="1">
    <source>
        <dbReference type="ARBA" id="ARBA00004651"/>
    </source>
</evidence>
<dbReference type="GO" id="GO:0042802">
    <property type="term" value="F:identical protein binding"/>
    <property type="evidence" value="ECO:0007669"/>
    <property type="project" value="InterPro"/>
</dbReference>
<dbReference type="STRING" id="1703345.A3860_15250"/>
<dbReference type="AlphaFoldDB" id="A0A1V9G5W4"/>
<dbReference type="OrthoDB" id="794036at2"/>
<organism evidence="8 9">
    <name type="scientific">Niastella vici</name>
    <dbReference type="NCBI Taxonomy" id="1703345"/>
    <lineage>
        <taxon>Bacteria</taxon>
        <taxon>Pseudomonadati</taxon>
        <taxon>Bacteroidota</taxon>
        <taxon>Chitinophagia</taxon>
        <taxon>Chitinophagales</taxon>
        <taxon>Chitinophagaceae</taxon>
        <taxon>Niastella</taxon>
    </lineage>
</organism>
<gene>
    <name evidence="8" type="ORF">A3860_15250</name>
</gene>
<sequence length="252" mass="28909">MFFANSYYYYIPIALQAICVIHCMRKGNQNKWIWIIVFLPVIGSLMYIFSEMITGREIDNVTSGVGSVFNPGGSIRKLEEQLRFSDTFHNRVALADGYLAAGNTNEAIALYEQSLTGVFTENEHVLKQLIVAYYNVGRYADILPLAKKIYGSPQFAKSRVHILYAMALEQTGKQEEAEKEFKTMNGRFAYFEARYQYTLFLLRAGRYDEAKQLLEAIVYEGGHLSSRERRANQAWINKAKDEMRKLNTVSKS</sequence>
<evidence type="ECO:0000259" key="7">
    <source>
        <dbReference type="Pfam" id="PF13396"/>
    </source>
</evidence>
<dbReference type="Pfam" id="PF07721">
    <property type="entry name" value="TPR_4"/>
    <property type="match status" value="1"/>
</dbReference>
<accession>A0A1V9G5W4</accession>
<feature type="transmembrane region" description="Helical" evidence="6">
    <location>
        <begin position="32"/>
        <end position="50"/>
    </location>
</feature>
<protein>
    <recommendedName>
        <fullName evidence="7">Cardiolipin synthase N-terminal domain-containing protein</fullName>
    </recommendedName>
</protein>
<comment type="subcellular location">
    <subcellularLocation>
        <location evidence="1">Cell membrane</location>
        <topology evidence="1">Multi-pass membrane protein</topology>
    </subcellularLocation>
</comment>
<evidence type="ECO:0000256" key="2">
    <source>
        <dbReference type="ARBA" id="ARBA00022475"/>
    </source>
</evidence>
<evidence type="ECO:0000256" key="5">
    <source>
        <dbReference type="ARBA" id="ARBA00023136"/>
    </source>
</evidence>
<dbReference type="InterPro" id="IPR014562">
    <property type="entry name" value="UCP030959_TPR_rpt-cont"/>
</dbReference>
<reference evidence="8 9" key="1">
    <citation type="submission" date="2016-03" db="EMBL/GenBank/DDBJ databases">
        <title>Niastella vici sp. nov., isolated from farmland soil.</title>
        <authorList>
            <person name="Chen L."/>
            <person name="Wang D."/>
            <person name="Yang S."/>
            <person name="Wang G."/>
        </authorList>
    </citation>
    <scope>NUCLEOTIDE SEQUENCE [LARGE SCALE GENOMIC DNA]</scope>
    <source>
        <strain evidence="8 9">DJ57</strain>
    </source>
</reference>
<keyword evidence="3 6" id="KW-0812">Transmembrane</keyword>
<dbReference type="SUPFAM" id="SSF48452">
    <property type="entry name" value="TPR-like"/>
    <property type="match status" value="1"/>
</dbReference>
<evidence type="ECO:0000256" key="4">
    <source>
        <dbReference type="ARBA" id="ARBA00022989"/>
    </source>
</evidence>
<dbReference type="InterPro" id="IPR011717">
    <property type="entry name" value="TPR-4"/>
</dbReference>
<evidence type="ECO:0000313" key="9">
    <source>
        <dbReference type="Proteomes" id="UP000192796"/>
    </source>
</evidence>
<proteinExistence type="predicted"/>
<evidence type="ECO:0000313" key="8">
    <source>
        <dbReference type="EMBL" id="OQP65944.1"/>
    </source>
</evidence>
<name>A0A1V9G5W4_9BACT</name>
<evidence type="ECO:0000256" key="3">
    <source>
        <dbReference type="ARBA" id="ARBA00022692"/>
    </source>
</evidence>
<dbReference type="PIRSF" id="PIRSF030959">
    <property type="entry name" value="UCP030959"/>
    <property type="match status" value="1"/>
</dbReference>
<dbReference type="Proteomes" id="UP000192796">
    <property type="component" value="Unassembled WGS sequence"/>
</dbReference>
<evidence type="ECO:0000256" key="6">
    <source>
        <dbReference type="SAM" id="Phobius"/>
    </source>
</evidence>
<keyword evidence="9" id="KW-1185">Reference proteome</keyword>
<dbReference type="RefSeq" id="WP_081145788.1">
    <property type="nucleotide sequence ID" value="NZ_LVYD01000013.1"/>
</dbReference>
<feature type="domain" description="Cardiolipin synthase N-terminal" evidence="7">
    <location>
        <begin position="15"/>
        <end position="49"/>
    </location>
</feature>
<dbReference type="InterPro" id="IPR011990">
    <property type="entry name" value="TPR-like_helical_dom_sf"/>
</dbReference>
<dbReference type="Pfam" id="PF13396">
    <property type="entry name" value="PLDc_N"/>
    <property type="match status" value="1"/>
</dbReference>
<keyword evidence="5 6" id="KW-0472">Membrane</keyword>
<dbReference type="GO" id="GO:0005886">
    <property type="term" value="C:plasma membrane"/>
    <property type="evidence" value="ECO:0007669"/>
    <property type="project" value="UniProtKB-SubCell"/>
</dbReference>